<feature type="domain" description="VOC" evidence="1">
    <location>
        <begin position="9"/>
        <end position="133"/>
    </location>
</feature>
<dbReference type="SUPFAM" id="SSF54593">
    <property type="entry name" value="Glyoxalase/Bleomycin resistance protein/Dihydroxybiphenyl dioxygenase"/>
    <property type="match status" value="1"/>
</dbReference>
<reference evidence="2 3" key="1">
    <citation type="journal article" date="2024" name="G3 (Bethesda)">
        <title>Genome assembly of Hibiscus sabdariffa L. provides insights into metabolisms of medicinal natural products.</title>
        <authorList>
            <person name="Kim T."/>
        </authorList>
    </citation>
    <scope>NUCLEOTIDE SEQUENCE [LARGE SCALE GENOMIC DNA]</scope>
    <source>
        <strain evidence="2">TK-2024</strain>
        <tissue evidence="2">Old leaves</tissue>
    </source>
</reference>
<dbReference type="Gene3D" id="3.10.180.10">
    <property type="entry name" value="2,3-Dihydroxybiphenyl 1,2-Dioxygenase, domain 1"/>
    <property type="match status" value="1"/>
</dbReference>
<dbReference type="PANTHER" id="PTHR46142">
    <property type="match status" value="1"/>
</dbReference>
<dbReference type="PANTHER" id="PTHR46142:SF14">
    <property type="entry name" value="METHYLMALONYL-COA EPIMERASE, MITOCHONDRIAL-LIKE"/>
    <property type="match status" value="1"/>
</dbReference>
<organism evidence="2 3">
    <name type="scientific">Hibiscus sabdariffa</name>
    <name type="common">roselle</name>
    <dbReference type="NCBI Taxonomy" id="183260"/>
    <lineage>
        <taxon>Eukaryota</taxon>
        <taxon>Viridiplantae</taxon>
        <taxon>Streptophyta</taxon>
        <taxon>Embryophyta</taxon>
        <taxon>Tracheophyta</taxon>
        <taxon>Spermatophyta</taxon>
        <taxon>Magnoliopsida</taxon>
        <taxon>eudicotyledons</taxon>
        <taxon>Gunneridae</taxon>
        <taxon>Pentapetalae</taxon>
        <taxon>rosids</taxon>
        <taxon>malvids</taxon>
        <taxon>Malvales</taxon>
        <taxon>Malvaceae</taxon>
        <taxon>Malvoideae</taxon>
        <taxon>Hibiscus</taxon>
    </lineage>
</organism>
<protein>
    <recommendedName>
        <fullName evidence="1">VOC domain-containing protein</fullName>
    </recommendedName>
</protein>
<evidence type="ECO:0000313" key="3">
    <source>
        <dbReference type="Proteomes" id="UP001472677"/>
    </source>
</evidence>
<comment type="caution">
    <text evidence="2">The sequence shown here is derived from an EMBL/GenBank/DDBJ whole genome shotgun (WGS) entry which is preliminary data.</text>
</comment>
<proteinExistence type="predicted"/>
<gene>
    <name evidence="2" type="ORF">V6N12_071922</name>
</gene>
<dbReference type="InterPro" id="IPR029068">
    <property type="entry name" value="Glyas_Bleomycin-R_OHBP_Dase"/>
</dbReference>
<evidence type="ECO:0000313" key="2">
    <source>
        <dbReference type="EMBL" id="KAK8581709.1"/>
    </source>
</evidence>
<name>A0ABR2FLZ3_9ROSI</name>
<accession>A0ABR2FLZ3</accession>
<dbReference type="Pfam" id="PF00903">
    <property type="entry name" value="Glyoxalase"/>
    <property type="match status" value="1"/>
</dbReference>
<dbReference type="InterPro" id="IPR004360">
    <property type="entry name" value="Glyas_Fos-R_dOase_dom"/>
</dbReference>
<dbReference type="InterPro" id="IPR037523">
    <property type="entry name" value="VOC_core"/>
</dbReference>
<dbReference type="Proteomes" id="UP001472677">
    <property type="component" value="Unassembled WGS sequence"/>
</dbReference>
<dbReference type="PROSITE" id="PS51819">
    <property type="entry name" value="VOC"/>
    <property type="match status" value="1"/>
</dbReference>
<evidence type="ECO:0000259" key="1">
    <source>
        <dbReference type="PROSITE" id="PS51819"/>
    </source>
</evidence>
<dbReference type="EMBL" id="JBBPBM010000006">
    <property type="protein sequence ID" value="KAK8581709.1"/>
    <property type="molecule type" value="Genomic_DNA"/>
</dbReference>
<sequence>MENPLQLKCLNHVSLMCRSVEKSLDFYQNILGFSPIKRPCSLDCPGAWLFNYDIGIHLLRSENPENMPKIGLINPRDNHMSFQCQCDSMATLENKLKELNIEYVKGGVEEGGIPVDQLFFHDPDGNMIELCNCDNLPVIPLPVDAAIQSCSLSNCNVRRQRQQQRQLQAQKIEHPVEF</sequence>
<keyword evidence="3" id="KW-1185">Reference proteome</keyword>
<dbReference type="CDD" id="cd07245">
    <property type="entry name" value="VOC_like"/>
    <property type="match status" value="1"/>
</dbReference>